<dbReference type="InterPro" id="IPR000945">
    <property type="entry name" value="DBH-like"/>
</dbReference>
<dbReference type="PROSITE" id="PS50836">
    <property type="entry name" value="DOMON"/>
    <property type="match status" value="3"/>
</dbReference>
<sequence length="889" mass="95372">MAVLQVCLLSLFVVCTTSSYIFSNTIIINNGTYNVSYNFNESADTLEFLVEANATGWVGFGFSLNASSTGMVGYDVAVGGVLSNGTGYLRDYFTNGTKQPPEDSQQDWVLINSNEQSGVTTLKFYRKRNTSDSNDIAIEQGVQVYIVWAYHSTDDVDPDSGMFSQHTKRGVEGPVTLIPTITSTMAEMPTTTMASMTTSEIPRMAAMTTSAVIEVGPSTMVEMTTSAMEGMTTSVLTEVSTSTMVEMTTTIMASMTTSETPAMVTTTEAEVSTPALPAMTTSTMAAMTTSAVIEVGPSTMVEMTTSAMEGMTTSVLTEVSTSTMVEMTTTIMASMTTSETPAMVTTTEAEVSTPALPAMTTSTMAAMTTSAVIEVGPSTMVEMTTSAMEGMTTSVLTEVSTSTMVEMTTTIMASMTTSETPAMVTTTEAEVSTPALPAMTTSTMAAMTTSAVIEVGPSTMVEMTTSAMEGMTTSVLTEVSTSTMVEMTTTIMASMTTSETPAMVTTTEAEVSTPALPAMTTSTMAAMTTSAVIEVGPSTMVEMTTSAMEGMITSILAEIDTSTMAEMTTSTMGAMTASPLASSPVATASPGPPQHFANFRSLDNGNYNVSWMFNSSIDSLHFTVEVRATGWVGFGVATQAPNNMTYYDVAVGGVVNGSGYLKDYLTRGFGPPPEDTKQDWVLTYSREDNGITTLQFYRKLNTSDGNDTVIQQEAPIFLIWAYHRTSDVQTGQFMKHSYRGFIQIILIAAATTPGTPTSPPAQTTPTMFPLSFDDNRFLVFWRFDDQKDSIFFHLRVKTTGWIGFGFAETEPRNMMNYDVIVGGYSNGQGYLNDYFTRGQIQPTLDASPDYQLLNASEVGGYTELMFERRRDTGDNDNDLTFMVSSSPFL</sequence>
<feature type="domain" description="DOMON" evidence="2">
    <location>
        <begin position="31"/>
        <end position="151"/>
    </location>
</feature>
<evidence type="ECO:0000313" key="3">
    <source>
        <dbReference type="EMBL" id="CAH3160021.1"/>
    </source>
</evidence>
<dbReference type="InterPro" id="IPR005018">
    <property type="entry name" value="DOMON_domain"/>
</dbReference>
<dbReference type="Pfam" id="PF03351">
    <property type="entry name" value="DOMON"/>
    <property type="match status" value="3"/>
</dbReference>
<dbReference type="Proteomes" id="UP001159427">
    <property type="component" value="Unassembled WGS sequence"/>
</dbReference>
<organism evidence="3 4">
    <name type="scientific">Porites evermanni</name>
    <dbReference type="NCBI Taxonomy" id="104178"/>
    <lineage>
        <taxon>Eukaryota</taxon>
        <taxon>Metazoa</taxon>
        <taxon>Cnidaria</taxon>
        <taxon>Anthozoa</taxon>
        <taxon>Hexacorallia</taxon>
        <taxon>Scleractinia</taxon>
        <taxon>Fungiina</taxon>
        <taxon>Poritidae</taxon>
        <taxon>Porites</taxon>
    </lineage>
</organism>
<feature type="signal peptide" evidence="1">
    <location>
        <begin position="1"/>
        <end position="18"/>
    </location>
</feature>
<feature type="domain" description="DOMON" evidence="2">
    <location>
        <begin position="605"/>
        <end position="723"/>
    </location>
</feature>
<evidence type="ECO:0000256" key="1">
    <source>
        <dbReference type="SAM" id="SignalP"/>
    </source>
</evidence>
<feature type="domain" description="DOMON" evidence="2">
    <location>
        <begin position="775"/>
        <end position="889"/>
    </location>
</feature>
<protein>
    <recommendedName>
        <fullName evidence="2">DOMON domain-containing protein</fullName>
    </recommendedName>
</protein>
<dbReference type="SMART" id="SM00664">
    <property type="entry name" value="DoH"/>
    <property type="match status" value="3"/>
</dbReference>
<comment type="caution">
    <text evidence="3">The sequence shown here is derived from an EMBL/GenBank/DDBJ whole genome shotgun (WGS) entry which is preliminary data.</text>
</comment>
<feature type="chain" id="PRO_5045233862" description="DOMON domain-containing protein" evidence="1">
    <location>
        <begin position="19"/>
        <end position="889"/>
    </location>
</feature>
<gene>
    <name evidence="3" type="ORF">PEVE_00003459</name>
</gene>
<dbReference type="SUPFAM" id="SSF49344">
    <property type="entry name" value="CBD9-like"/>
    <property type="match status" value="2"/>
</dbReference>
<keyword evidence="1" id="KW-0732">Signal</keyword>
<reference evidence="3 4" key="1">
    <citation type="submission" date="2022-05" db="EMBL/GenBank/DDBJ databases">
        <authorList>
            <consortium name="Genoscope - CEA"/>
            <person name="William W."/>
        </authorList>
    </citation>
    <scope>NUCLEOTIDE SEQUENCE [LARGE SCALE GENOMIC DNA]</scope>
</reference>
<accession>A0ABN8Q9D5</accession>
<dbReference type="CDD" id="cd09631">
    <property type="entry name" value="DOMON_DOH"/>
    <property type="match status" value="3"/>
</dbReference>
<dbReference type="PANTHER" id="PTHR10157:SF23">
    <property type="entry name" value="MOXD1 HOMOLOG 1"/>
    <property type="match status" value="1"/>
</dbReference>
<dbReference type="PANTHER" id="PTHR10157">
    <property type="entry name" value="DOPAMINE BETA HYDROXYLASE RELATED"/>
    <property type="match status" value="1"/>
</dbReference>
<evidence type="ECO:0000313" key="4">
    <source>
        <dbReference type="Proteomes" id="UP001159427"/>
    </source>
</evidence>
<name>A0ABN8Q9D5_9CNID</name>
<dbReference type="EMBL" id="CALNXI010001205">
    <property type="protein sequence ID" value="CAH3160021.1"/>
    <property type="molecule type" value="Genomic_DNA"/>
</dbReference>
<proteinExistence type="predicted"/>
<evidence type="ECO:0000259" key="2">
    <source>
        <dbReference type="PROSITE" id="PS50836"/>
    </source>
</evidence>
<dbReference type="InterPro" id="IPR045266">
    <property type="entry name" value="DOH_DOMON"/>
</dbReference>
<keyword evidence="4" id="KW-1185">Reference proteome</keyword>